<comment type="caution">
    <text evidence="1">The sequence shown here is derived from an EMBL/GenBank/DDBJ whole genome shotgun (WGS) entry which is preliminary data.</text>
</comment>
<dbReference type="OrthoDB" id="2596212at2"/>
<name>A0A0R1ME73_9LACO</name>
<sequence length="232" mass="26826">MTLENKILSSMSNYLASQEVTKKIENAVKKATDDVIEDLFTSYQSPVKEIIDKNLRSGLLKQMKNTDYSQSVVSLELLVRQVIKQASAENNNTLKRFKDWATFEPPEKVKTSEIFGRYLKFVEENIDTSELEVEFDDGPSFDGGVVNMEIESCDTSSKVKLTCEKDDSLDREFEIFNFNNTVWLREGSPSLRMVDEFEFWLRNIEANQVRIEIDETDAEEDVEVQEEPEPNY</sequence>
<proteinExistence type="predicted"/>
<dbReference type="STRING" id="1423731.FC81_GL000664"/>
<evidence type="ECO:0000313" key="1">
    <source>
        <dbReference type="EMBL" id="KRL02499.1"/>
    </source>
</evidence>
<accession>A0A0R1ME73</accession>
<reference evidence="1 2" key="1">
    <citation type="journal article" date="2015" name="Genome Announc.">
        <title>Expanding the biotechnology potential of lactobacilli through comparative genomics of 213 strains and associated genera.</title>
        <authorList>
            <person name="Sun Z."/>
            <person name="Harris H.M."/>
            <person name="McCann A."/>
            <person name="Guo C."/>
            <person name="Argimon S."/>
            <person name="Zhang W."/>
            <person name="Yang X."/>
            <person name="Jeffery I.B."/>
            <person name="Cooney J.C."/>
            <person name="Kagawa T.F."/>
            <person name="Liu W."/>
            <person name="Song Y."/>
            <person name="Salvetti E."/>
            <person name="Wrobel A."/>
            <person name="Rasinkangas P."/>
            <person name="Parkhill J."/>
            <person name="Rea M.C."/>
            <person name="O'Sullivan O."/>
            <person name="Ritari J."/>
            <person name="Douillard F.P."/>
            <person name="Paul Ross R."/>
            <person name="Yang R."/>
            <person name="Briner A.E."/>
            <person name="Felis G.E."/>
            <person name="de Vos W.M."/>
            <person name="Barrangou R."/>
            <person name="Klaenhammer T.R."/>
            <person name="Caufield P.W."/>
            <person name="Cui Y."/>
            <person name="Zhang H."/>
            <person name="O'Toole P.W."/>
        </authorList>
    </citation>
    <scope>NUCLEOTIDE SEQUENCE [LARGE SCALE GENOMIC DNA]</scope>
    <source>
        <strain evidence="1 2">DSM 19910</strain>
    </source>
</reference>
<dbReference type="RefSeq" id="WP_057742831.1">
    <property type="nucleotide sequence ID" value="NZ_AZEF01000012.1"/>
</dbReference>
<keyword evidence="2" id="KW-1185">Reference proteome</keyword>
<dbReference type="AlphaFoldDB" id="A0A0R1ME73"/>
<protein>
    <submittedName>
        <fullName evidence="1">Uncharacterized protein</fullName>
    </submittedName>
</protein>
<dbReference type="Proteomes" id="UP000051621">
    <property type="component" value="Unassembled WGS sequence"/>
</dbReference>
<dbReference type="PATRIC" id="fig|1423731.3.peg.681"/>
<dbReference type="EMBL" id="AZEF01000012">
    <property type="protein sequence ID" value="KRL02499.1"/>
    <property type="molecule type" value="Genomic_DNA"/>
</dbReference>
<organism evidence="1 2">
    <name type="scientific">Liquorilactobacillus capillatus DSM 19910</name>
    <dbReference type="NCBI Taxonomy" id="1423731"/>
    <lineage>
        <taxon>Bacteria</taxon>
        <taxon>Bacillati</taxon>
        <taxon>Bacillota</taxon>
        <taxon>Bacilli</taxon>
        <taxon>Lactobacillales</taxon>
        <taxon>Lactobacillaceae</taxon>
        <taxon>Liquorilactobacillus</taxon>
    </lineage>
</organism>
<evidence type="ECO:0000313" key="2">
    <source>
        <dbReference type="Proteomes" id="UP000051621"/>
    </source>
</evidence>
<gene>
    <name evidence="1" type="ORF">FC81_GL000664</name>
</gene>